<comment type="similarity">
    <text evidence="3">Belongs to the peptidase M1 family.</text>
</comment>
<dbReference type="InterPro" id="IPR014782">
    <property type="entry name" value="Peptidase_M1_dom"/>
</dbReference>
<feature type="domain" description="Peptidase M1 alanyl aminopeptidase C-terminal" evidence="15">
    <location>
        <begin position="547"/>
        <end position="866"/>
    </location>
</feature>
<dbReference type="Gene3D" id="2.60.40.1730">
    <property type="entry name" value="tricorn interacting facor f3 domain"/>
    <property type="match status" value="1"/>
</dbReference>
<evidence type="ECO:0000259" key="14">
    <source>
        <dbReference type="Pfam" id="PF11940"/>
    </source>
</evidence>
<dbReference type="Proteomes" id="UP001589645">
    <property type="component" value="Unassembled WGS sequence"/>
</dbReference>
<evidence type="ECO:0000256" key="12">
    <source>
        <dbReference type="NCBIfam" id="TIGR02414"/>
    </source>
</evidence>
<dbReference type="InterPro" id="IPR037144">
    <property type="entry name" value="Peptidase_M1_pepN_C_sf"/>
</dbReference>
<dbReference type="Gene3D" id="1.25.50.10">
    <property type="entry name" value="Peptidase M1, alanyl aminopeptidase, C-terminal domain"/>
    <property type="match status" value="1"/>
</dbReference>
<protein>
    <recommendedName>
        <fullName evidence="5 12">Aminopeptidase N</fullName>
        <ecNumber evidence="4 12">3.4.11.2</ecNumber>
    </recommendedName>
</protein>
<reference evidence="17 18" key="1">
    <citation type="submission" date="2024-09" db="EMBL/GenBank/DDBJ databases">
        <authorList>
            <person name="Sun Q."/>
            <person name="Mori K."/>
        </authorList>
    </citation>
    <scope>NUCLEOTIDE SEQUENCE [LARGE SCALE GENOMIC DNA]</scope>
    <source>
        <strain evidence="17 18">CECT 8064</strain>
    </source>
</reference>
<dbReference type="InterPro" id="IPR045357">
    <property type="entry name" value="Aminopeptidase_N-like_N"/>
</dbReference>
<keyword evidence="6 17" id="KW-0031">Aminopeptidase</keyword>
<proteinExistence type="inferred from homology"/>
<keyword evidence="8" id="KW-0479">Metal-binding</keyword>
<name>A0ABV5HIZ4_9VIBR</name>
<dbReference type="Gene3D" id="2.60.40.1840">
    <property type="match status" value="1"/>
</dbReference>
<evidence type="ECO:0000256" key="2">
    <source>
        <dbReference type="ARBA" id="ARBA00001947"/>
    </source>
</evidence>
<dbReference type="EC" id="3.4.11.2" evidence="4 12"/>
<dbReference type="Pfam" id="PF17900">
    <property type="entry name" value="Peptidase_M1_N"/>
    <property type="match status" value="1"/>
</dbReference>
<evidence type="ECO:0000256" key="3">
    <source>
        <dbReference type="ARBA" id="ARBA00010136"/>
    </source>
</evidence>
<dbReference type="Gene3D" id="3.30.2010.30">
    <property type="match status" value="1"/>
</dbReference>
<dbReference type="InterPro" id="IPR001930">
    <property type="entry name" value="Peptidase_M1"/>
</dbReference>
<evidence type="ECO:0000313" key="17">
    <source>
        <dbReference type="EMBL" id="MFB9134183.1"/>
    </source>
</evidence>
<dbReference type="RefSeq" id="WP_390189957.1">
    <property type="nucleotide sequence ID" value="NZ_JBHMEP010000001.1"/>
</dbReference>
<dbReference type="PRINTS" id="PR00756">
    <property type="entry name" value="ALADIPTASE"/>
</dbReference>
<dbReference type="CDD" id="cd09600">
    <property type="entry name" value="M1_APN"/>
    <property type="match status" value="1"/>
</dbReference>
<dbReference type="PANTHER" id="PTHR46322:SF1">
    <property type="entry name" value="PUROMYCIN-SENSITIVE AMINOPEPTIDASE"/>
    <property type="match status" value="1"/>
</dbReference>
<organism evidence="17 18">
    <name type="scientific">Vibrio olivae</name>
    <dbReference type="NCBI Taxonomy" id="1243002"/>
    <lineage>
        <taxon>Bacteria</taxon>
        <taxon>Pseudomonadati</taxon>
        <taxon>Pseudomonadota</taxon>
        <taxon>Gammaproteobacteria</taxon>
        <taxon>Vibrionales</taxon>
        <taxon>Vibrionaceae</taxon>
        <taxon>Vibrio</taxon>
    </lineage>
</organism>
<evidence type="ECO:0000256" key="9">
    <source>
        <dbReference type="ARBA" id="ARBA00022801"/>
    </source>
</evidence>
<dbReference type="InterPro" id="IPR042097">
    <property type="entry name" value="Aminopeptidase_N-like_N_sf"/>
</dbReference>
<dbReference type="Pfam" id="PF17432">
    <property type="entry name" value="DUF3458_C"/>
    <property type="match status" value="1"/>
</dbReference>
<evidence type="ECO:0000259" key="15">
    <source>
        <dbReference type="Pfam" id="PF17432"/>
    </source>
</evidence>
<keyword evidence="9 17" id="KW-0378">Hydrolase</keyword>
<evidence type="ECO:0000256" key="7">
    <source>
        <dbReference type="ARBA" id="ARBA00022670"/>
    </source>
</evidence>
<dbReference type="InterPro" id="IPR038438">
    <property type="entry name" value="PepN_Ig-like_sf"/>
</dbReference>
<evidence type="ECO:0000256" key="5">
    <source>
        <dbReference type="ARBA" id="ARBA00015611"/>
    </source>
</evidence>
<keyword evidence="11" id="KW-0482">Metalloprotease</keyword>
<comment type="caution">
    <text evidence="17">The sequence shown here is derived from an EMBL/GenBank/DDBJ whole genome shotgun (WGS) entry which is preliminary data.</text>
</comment>
<keyword evidence="7" id="KW-0645">Protease</keyword>
<gene>
    <name evidence="17" type="primary">pepN</name>
    <name evidence="17" type="ORF">ACFFUV_04270</name>
</gene>
<feature type="domain" description="Peptidase M1 alanyl aminopeptidase Ig-like fold" evidence="14">
    <location>
        <begin position="443"/>
        <end position="544"/>
    </location>
</feature>
<comment type="cofactor">
    <cofactor evidence="2">
        <name>Zn(2+)</name>
        <dbReference type="ChEBI" id="CHEBI:29105"/>
    </cofactor>
</comment>
<feature type="domain" description="Peptidase M1 membrane alanine aminopeptidase" evidence="13">
    <location>
        <begin position="225"/>
        <end position="435"/>
    </location>
</feature>
<dbReference type="InterPro" id="IPR024601">
    <property type="entry name" value="Peptidase_M1_pepN_C"/>
</dbReference>
<keyword evidence="10" id="KW-0862">Zinc</keyword>
<dbReference type="InterPro" id="IPR027268">
    <property type="entry name" value="Peptidase_M4/M1_CTD_sf"/>
</dbReference>
<dbReference type="SUPFAM" id="SSF55486">
    <property type="entry name" value="Metalloproteases ('zincins'), catalytic domain"/>
    <property type="match status" value="1"/>
</dbReference>
<dbReference type="PANTHER" id="PTHR46322">
    <property type="entry name" value="PUROMYCIN-SENSITIVE AMINOPEPTIDASE"/>
    <property type="match status" value="1"/>
</dbReference>
<evidence type="ECO:0000259" key="16">
    <source>
        <dbReference type="Pfam" id="PF17900"/>
    </source>
</evidence>
<evidence type="ECO:0000259" key="13">
    <source>
        <dbReference type="Pfam" id="PF01433"/>
    </source>
</evidence>
<dbReference type="Gene3D" id="1.10.390.10">
    <property type="entry name" value="Neutral Protease Domain 2"/>
    <property type="match status" value="1"/>
</dbReference>
<dbReference type="Pfam" id="PF01433">
    <property type="entry name" value="Peptidase_M1"/>
    <property type="match status" value="1"/>
</dbReference>
<dbReference type="NCBIfam" id="TIGR02414">
    <property type="entry name" value="pepN_proteo"/>
    <property type="match status" value="1"/>
</dbReference>
<dbReference type="InterPro" id="IPR035414">
    <property type="entry name" value="Peptidase_M1_pepN_Ig-like"/>
</dbReference>
<comment type="catalytic activity">
    <reaction evidence="1">
        <text>Release of an N-terminal amino acid, Xaa-|-Yaa- from a peptide, amide or arylamide. Xaa is preferably Ala, but may be most amino acids including Pro (slow action). When a terminal hydrophobic residue is followed by a prolyl residue, the two may be released as an intact Xaa-Pro dipeptide.</text>
        <dbReference type="EC" id="3.4.11.2"/>
    </reaction>
</comment>
<feature type="domain" description="Aminopeptidase N-like N-terminal" evidence="16">
    <location>
        <begin position="48"/>
        <end position="185"/>
    </location>
</feature>
<dbReference type="GO" id="GO:0016285">
    <property type="term" value="F:alanyl aminopeptidase activity"/>
    <property type="evidence" value="ECO:0007669"/>
    <property type="project" value="UniProtKB-EC"/>
</dbReference>
<evidence type="ECO:0000256" key="6">
    <source>
        <dbReference type="ARBA" id="ARBA00022438"/>
    </source>
</evidence>
<evidence type="ECO:0000313" key="18">
    <source>
        <dbReference type="Proteomes" id="UP001589645"/>
    </source>
</evidence>
<dbReference type="SUPFAM" id="SSF63737">
    <property type="entry name" value="Leukotriene A4 hydrolase N-terminal domain"/>
    <property type="match status" value="1"/>
</dbReference>
<dbReference type="Pfam" id="PF11940">
    <property type="entry name" value="DUF3458"/>
    <property type="match status" value="1"/>
</dbReference>
<evidence type="ECO:0000256" key="10">
    <source>
        <dbReference type="ARBA" id="ARBA00022833"/>
    </source>
</evidence>
<keyword evidence="18" id="KW-1185">Reference proteome</keyword>
<evidence type="ECO:0000256" key="4">
    <source>
        <dbReference type="ARBA" id="ARBA00012564"/>
    </source>
</evidence>
<dbReference type="EMBL" id="JBHMEP010000001">
    <property type="protein sequence ID" value="MFB9134183.1"/>
    <property type="molecule type" value="Genomic_DNA"/>
</dbReference>
<accession>A0ABV5HIZ4</accession>
<evidence type="ECO:0000256" key="11">
    <source>
        <dbReference type="ARBA" id="ARBA00023049"/>
    </source>
</evidence>
<evidence type="ECO:0000256" key="1">
    <source>
        <dbReference type="ARBA" id="ARBA00000098"/>
    </source>
</evidence>
<dbReference type="InterPro" id="IPR012779">
    <property type="entry name" value="Peptidase_M1_pepN"/>
</dbReference>
<evidence type="ECO:0000256" key="8">
    <source>
        <dbReference type="ARBA" id="ARBA00022723"/>
    </source>
</evidence>
<sequence>MAQSPQAKYRKDYQSPSHTITDIDLTFDLFDSATTVTAISQVKQLLDSTTLFLDGEDLVLKAINVDGEAWSQYQEVEGGLEIHGLPQQFELTVVTQINPEANTALEGLYKSGGAFCTQCEAEGFRRITYYQDRPDVLAKYTTTVIADKENNPYLLSNGNRIDQGELEGGRHWVKWQDPHPKPSYLFALVAGDFDVLRDNFVTQSGRDVALEIFVDKGNLDRATHAMTSLINSMKWDETRFGLEYDLDIYMIVAVDFFNMGAMENKGLNIFNSKYVLANENTATDTDYLGIEAVIGHEYFHNWTGNRVTCRDWFQLSLKEGLTVFRDQEFSSDLGSRAVNRINNVRIIRGPQFAEDASPMSHPIRPDKVIEMNNFYTLTVYEKGSEVIRMMHTLLGEEGFQKGMKLYFERHDGTAATCEDFVAAMEDASGVDLTQFRLWYSQSGTPKVTVSSEYNASQKTYALTIEQVTEPTNNQTDKQPLHIPFDIELYDSKGEVIDLVMDGQAVHHVLDVKAAKQTYVFENVAEKPIPSLLREFSAPVILEYDYQDEELIFLMVHARNEFACWDAGQMLLAKYIRSNVQAVQNGDTVTLPSSVIDAFRGVLLSEELEPAFIAEMLALPSHNEVSGWYASVDVDAIANVLKSLKVQLAQELNDELSAIYHSLKQKEYSIDHAAIGKRSLRNACLSYLAHTEQGNSLVQSQYQSANNMTDTMAAMSAANQAQLPCRETLMADYSEKWKHDGLVMDKWFMLQGTNPADNALDVIRETMNHEAFSLKNPNRTRSLIGAFLSNNPVGFHAKTGEGYQFAGEILRELNSSNPQVASRLIDPLLKFRKYDVERQALIKQQLEALKSMDNLAKDLYEKVTTALDA</sequence>